<dbReference type="Proteomes" id="UP000250218">
    <property type="component" value="Chromosome"/>
</dbReference>
<gene>
    <name evidence="5" type="ORF">DP065_01750</name>
</gene>
<feature type="chain" id="PRO_5016315538" description="P80 family lipoprotein" evidence="2">
    <location>
        <begin position="20"/>
        <end position="714"/>
    </location>
</feature>
<dbReference type="InterPro" id="IPR004984">
    <property type="entry name" value="Mycoplasma_lipoprotein_cen_dom"/>
</dbReference>
<evidence type="ECO:0000259" key="3">
    <source>
        <dbReference type="Pfam" id="PF03202"/>
    </source>
</evidence>
<comment type="similarity">
    <text evidence="1">Belongs to the MG185/MG260 family.</text>
</comment>
<dbReference type="InterPro" id="IPR054825">
    <property type="entry name" value="P68-like"/>
</dbReference>
<evidence type="ECO:0000256" key="2">
    <source>
        <dbReference type="SAM" id="SignalP"/>
    </source>
</evidence>
<feature type="domain" description="Mycoplasma lipoprotein C-terminal" evidence="3">
    <location>
        <begin position="567"/>
        <end position="690"/>
    </location>
</feature>
<feature type="signal peptide" evidence="2">
    <location>
        <begin position="1"/>
        <end position="19"/>
    </location>
</feature>
<dbReference type="InterPro" id="IPR004890">
    <property type="entry name" value="Lipoprotein_10_C"/>
</dbReference>
<dbReference type="Pfam" id="PF03202">
    <property type="entry name" value="Lipoprotein_10"/>
    <property type="match status" value="1"/>
</dbReference>
<evidence type="ECO:0000313" key="6">
    <source>
        <dbReference type="Proteomes" id="UP000250218"/>
    </source>
</evidence>
<evidence type="ECO:0000256" key="1">
    <source>
        <dbReference type="ARBA" id="ARBA00009031"/>
    </source>
</evidence>
<dbReference type="AlphaFoldDB" id="A0A2Z4ND18"/>
<dbReference type="NCBIfam" id="NF045826">
    <property type="entry name" value="lipo_P68"/>
    <property type="match status" value="1"/>
</dbReference>
<organism evidence="5 6">
    <name type="scientific">[Mycoplasma] anseris</name>
    <dbReference type="NCBI Taxonomy" id="92400"/>
    <lineage>
        <taxon>Bacteria</taxon>
        <taxon>Bacillati</taxon>
        <taxon>Mycoplasmatota</taxon>
        <taxon>Mycoplasmoidales</taxon>
        <taxon>Metamycoplasmataceae</taxon>
        <taxon>Metamycoplasma</taxon>
    </lineage>
</organism>
<dbReference type="EMBL" id="CP030140">
    <property type="protein sequence ID" value="AWX69471.1"/>
    <property type="molecule type" value="Genomic_DNA"/>
</dbReference>
<dbReference type="Pfam" id="PF03305">
    <property type="entry name" value="Lipoprotein_X"/>
    <property type="match status" value="1"/>
</dbReference>
<keyword evidence="6" id="KW-1185">Reference proteome</keyword>
<keyword evidence="2" id="KW-0732">Signal</keyword>
<evidence type="ECO:0000259" key="4">
    <source>
        <dbReference type="Pfam" id="PF03305"/>
    </source>
</evidence>
<reference evidence="6" key="1">
    <citation type="submission" date="2018-06" db="EMBL/GenBank/DDBJ databases">
        <title>Complete genome sequences of Mycoplasma anatis, M. anseris and M. cloacale type strains.</title>
        <authorList>
            <person name="Grozner D."/>
            <person name="Forro B."/>
            <person name="Sulyok K.M."/>
            <person name="Marton S."/>
            <person name="Kreizinger Z."/>
            <person name="Banyai K."/>
            <person name="Gyuranecz M."/>
        </authorList>
    </citation>
    <scope>NUCLEOTIDE SEQUENCE [LARGE SCALE GENOMIC DNA]</scope>
    <source>
        <strain evidence="6">ATCC 49234</strain>
    </source>
</reference>
<dbReference type="RefSeq" id="WP_033178516.1">
    <property type="nucleotide sequence ID" value="NZ_CP030140.1"/>
</dbReference>
<feature type="domain" description="Mycoplasma lipoprotein central" evidence="4">
    <location>
        <begin position="249"/>
        <end position="404"/>
    </location>
</feature>
<accession>A0A2Z4ND18</accession>
<evidence type="ECO:0008006" key="7">
    <source>
        <dbReference type="Google" id="ProtNLM"/>
    </source>
</evidence>
<dbReference type="KEGG" id="mane:DP065_01750"/>
<dbReference type="PROSITE" id="PS51257">
    <property type="entry name" value="PROKAR_LIPOPROTEIN"/>
    <property type="match status" value="1"/>
</dbReference>
<sequence>MKKSKLLSMTLLPILAGVAASLTVSCVKKGRYDLNDDGKLSILSGFSSTNNQGKALSAMVALYNKYVDEFNKSPEVVSGAKDKMLQMEILINTSGYDGSKISADLNARNASSGYNIVINYPAIASTIVQYRMTLAIPDEVYNSLGLADAFAHSNERIALNDKNEKWVAPISRSTEMMALNQILLGKFLHEIMTEYGATYEESKPHVLIDKYIKAYTDSKKVSSDDTPTDATQADKIWAPSKTTNEGVKNKVKEDVKQFKLSDEIFSNYKQLIQLSILFKKMYNNSNQTYVLGLDSFPNAVNSIVGSLTNDNPEKHYISKNPEEKVTGGYDYKKFWNDKNSKEYKVFKEAVDILLDGIKTGAIWVGGAGAYGSTDLTLHKLAISMGSTAGWSHTFVEDSDKTYYVETNDLVADNTSVINAATYTAPTDSNKIIDGIGKHNNNFFYSTYTGEKGKYDYQLKTAKDDKKLKDFLTAHAGQKIAVSTSKIFKEENGKLYAVSQNNPDIKKEVTGVTFNKDSVASNYSPITVLLASDLTEAGKHETLQQKEADWLPIPLKATGASEESNVIFTQGPSFVLMHANDREDKAIMEFIKWFYTHKYKTHSFEGKTYTNKTPIDMFNLFGSYVSPTSSFFAQTEEDIKALKLNEAQKIAFDGFKKAVTDPEHYKSVEDIASTKSDPLRQALTSTAKALASIAQTNPKEATFDKFIERFKPIFN</sequence>
<protein>
    <recommendedName>
        <fullName evidence="7">P80 family lipoprotein</fullName>
    </recommendedName>
</protein>
<name>A0A2Z4ND18_9BACT</name>
<proteinExistence type="inferred from homology"/>
<evidence type="ECO:0000313" key="5">
    <source>
        <dbReference type="EMBL" id="AWX69471.1"/>
    </source>
</evidence>